<accession>A0A5J6MEJ1</accession>
<gene>
    <name evidence="6" type="ORF">FRZ44_08580</name>
</gene>
<dbReference type="FunFam" id="3.40.309.10:FF:000012">
    <property type="entry name" value="Betaine aldehyde dehydrogenase"/>
    <property type="match status" value="1"/>
</dbReference>
<dbReference type="OrthoDB" id="9772584at2"/>
<dbReference type="EMBL" id="CP042906">
    <property type="protein sequence ID" value="QEX15571.1"/>
    <property type="molecule type" value="Genomic_DNA"/>
</dbReference>
<dbReference type="Pfam" id="PF00171">
    <property type="entry name" value="Aldedh"/>
    <property type="match status" value="1"/>
</dbReference>
<dbReference type="GO" id="GO:0016620">
    <property type="term" value="F:oxidoreductase activity, acting on the aldehyde or oxo group of donors, NAD or NADP as acceptor"/>
    <property type="evidence" value="ECO:0007669"/>
    <property type="project" value="InterPro"/>
</dbReference>
<dbReference type="InterPro" id="IPR016161">
    <property type="entry name" value="Ald_DH/histidinol_DH"/>
</dbReference>
<dbReference type="InterPro" id="IPR016163">
    <property type="entry name" value="Ald_DH_C"/>
</dbReference>
<dbReference type="Gene3D" id="3.40.605.10">
    <property type="entry name" value="Aldehyde Dehydrogenase, Chain A, domain 1"/>
    <property type="match status" value="1"/>
</dbReference>
<dbReference type="InterPro" id="IPR029510">
    <property type="entry name" value="Ald_DH_CS_GLU"/>
</dbReference>
<dbReference type="InterPro" id="IPR016162">
    <property type="entry name" value="Ald_DH_N"/>
</dbReference>
<evidence type="ECO:0000256" key="2">
    <source>
        <dbReference type="ARBA" id="ARBA00023002"/>
    </source>
</evidence>
<dbReference type="SUPFAM" id="SSF53720">
    <property type="entry name" value="ALDH-like"/>
    <property type="match status" value="1"/>
</dbReference>
<dbReference type="FunFam" id="3.40.605.10:FF:000007">
    <property type="entry name" value="NAD/NADP-dependent betaine aldehyde dehydrogenase"/>
    <property type="match status" value="1"/>
</dbReference>
<protein>
    <submittedName>
        <fullName evidence="6">Aldehyde dehydrogenase</fullName>
    </submittedName>
</protein>
<dbReference type="PROSITE" id="PS00687">
    <property type="entry name" value="ALDEHYDE_DEHYDR_GLU"/>
    <property type="match status" value="1"/>
</dbReference>
<keyword evidence="7" id="KW-1185">Reference proteome</keyword>
<dbReference type="PANTHER" id="PTHR11699">
    <property type="entry name" value="ALDEHYDE DEHYDROGENASE-RELATED"/>
    <property type="match status" value="1"/>
</dbReference>
<dbReference type="InterPro" id="IPR015590">
    <property type="entry name" value="Aldehyde_DH_dom"/>
</dbReference>
<dbReference type="PROSITE" id="PS00070">
    <property type="entry name" value="ALDEHYDE_DEHYDR_CYS"/>
    <property type="match status" value="1"/>
</dbReference>
<proteinExistence type="inferred from homology"/>
<dbReference type="AlphaFoldDB" id="A0A5J6MEJ1"/>
<dbReference type="CDD" id="cd07114">
    <property type="entry name" value="ALDH_DhaS"/>
    <property type="match status" value="1"/>
</dbReference>
<evidence type="ECO:0000256" key="3">
    <source>
        <dbReference type="PROSITE-ProRule" id="PRU10007"/>
    </source>
</evidence>
<dbReference type="Proteomes" id="UP000326202">
    <property type="component" value="Chromosome"/>
</dbReference>
<evidence type="ECO:0000259" key="5">
    <source>
        <dbReference type="Pfam" id="PF00171"/>
    </source>
</evidence>
<feature type="domain" description="Aldehyde dehydrogenase" evidence="5">
    <location>
        <begin position="13"/>
        <end position="476"/>
    </location>
</feature>
<comment type="similarity">
    <text evidence="1 4">Belongs to the aldehyde dehydrogenase family.</text>
</comment>
<evidence type="ECO:0000313" key="6">
    <source>
        <dbReference type="EMBL" id="QEX15571.1"/>
    </source>
</evidence>
<dbReference type="Gene3D" id="3.40.309.10">
    <property type="entry name" value="Aldehyde Dehydrogenase, Chain A, domain 2"/>
    <property type="match status" value="1"/>
</dbReference>
<evidence type="ECO:0000256" key="1">
    <source>
        <dbReference type="ARBA" id="ARBA00009986"/>
    </source>
</evidence>
<keyword evidence="2 4" id="KW-0560">Oxidoreductase</keyword>
<evidence type="ECO:0000313" key="7">
    <source>
        <dbReference type="Proteomes" id="UP000326202"/>
    </source>
</evidence>
<sequence>MGTDYKLFINGQWRESSTGERFPAINPYNQAVWASIPQASDSDVEDAVRAARTAFETRWRQTSGLERSKLINRLADLLEADGDRMSVLESTDNGKVVRETRPQMSFAARQYRFFAGFADKLWGNVIPLDQPHILDYANRVPLGVAVLVTPWNSPMHLLSNKLAPALAAGNCVVIKPSEHASATTLEFCRFVEQAGFPPGVVNVVTGDGRVGKALAGAQGIDRLSFTGSPAVAREVAAAAGRNLVPVTLELGGKSPNIIFDDADIDLAVVGALAGIFAATGQTCIAGSRLLVQRGVYQEIIDRLVVRARKIVMGDPTNPATEMGTAANEPQFKRILGMIAAARDAGARLVTGGSAASGPGLAKGFFIEPTIFADVDNCMTIAQEEIFGPVLSVIPFDTEEEAIRIANDTRFGLASGVWTTSLNRALRVSQAIQAGTVWVNTYRAVACQVPFGGMKESGFGRERGAAALDEFMTYKNVMIDFSGTVRDPFAIRT</sequence>
<dbReference type="InterPro" id="IPR016160">
    <property type="entry name" value="Ald_DH_CS_CYS"/>
</dbReference>
<organism evidence="6 7">
    <name type="scientific">Hypericibacter terrae</name>
    <dbReference type="NCBI Taxonomy" id="2602015"/>
    <lineage>
        <taxon>Bacteria</taxon>
        <taxon>Pseudomonadati</taxon>
        <taxon>Pseudomonadota</taxon>
        <taxon>Alphaproteobacteria</taxon>
        <taxon>Rhodospirillales</taxon>
        <taxon>Dongiaceae</taxon>
        <taxon>Hypericibacter</taxon>
    </lineage>
</organism>
<name>A0A5J6MEJ1_9PROT</name>
<dbReference type="KEGG" id="htq:FRZ44_08580"/>
<feature type="active site" evidence="3">
    <location>
        <position position="249"/>
    </location>
</feature>
<evidence type="ECO:0000256" key="4">
    <source>
        <dbReference type="RuleBase" id="RU003345"/>
    </source>
</evidence>
<reference evidence="6 7" key="1">
    <citation type="submission" date="2019-08" db="EMBL/GenBank/DDBJ databases">
        <title>Hyperibacter terrae gen. nov., sp. nov. and Hyperibacter viscosus sp. nov., two new members in the family Rhodospirillaceae isolated from the rhizosphere of Hypericum perforatum.</title>
        <authorList>
            <person name="Noviana Z."/>
        </authorList>
    </citation>
    <scope>NUCLEOTIDE SEQUENCE [LARGE SCALE GENOMIC DNA]</scope>
    <source>
        <strain evidence="6 7">R5913</strain>
    </source>
</reference>